<comment type="caution">
    <text evidence="2">The sequence shown here is derived from an EMBL/GenBank/DDBJ whole genome shotgun (WGS) entry which is preliminary data.</text>
</comment>
<feature type="signal peptide" evidence="1">
    <location>
        <begin position="1"/>
        <end position="22"/>
    </location>
</feature>
<evidence type="ECO:0008006" key="4">
    <source>
        <dbReference type="Google" id="ProtNLM"/>
    </source>
</evidence>
<accession>A0AA39P2U8</accession>
<evidence type="ECO:0000256" key="1">
    <source>
        <dbReference type="SAM" id="SignalP"/>
    </source>
</evidence>
<proteinExistence type="predicted"/>
<reference evidence="2" key="1">
    <citation type="submission" date="2023-06" db="EMBL/GenBank/DDBJ databases">
        <authorList>
            <consortium name="Lawrence Berkeley National Laboratory"/>
            <person name="Ahrendt S."/>
            <person name="Sahu N."/>
            <person name="Indic B."/>
            <person name="Wong-Bajracharya J."/>
            <person name="Merenyi Z."/>
            <person name="Ke H.-M."/>
            <person name="Monk M."/>
            <person name="Kocsube S."/>
            <person name="Drula E."/>
            <person name="Lipzen A."/>
            <person name="Balint B."/>
            <person name="Henrissat B."/>
            <person name="Andreopoulos B."/>
            <person name="Martin F.M."/>
            <person name="Harder C.B."/>
            <person name="Rigling D."/>
            <person name="Ford K.L."/>
            <person name="Foster G.D."/>
            <person name="Pangilinan J."/>
            <person name="Papanicolaou A."/>
            <person name="Barry K."/>
            <person name="LaButti K."/>
            <person name="Viragh M."/>
            <person name="Koriabine M."/>
            <person name="Yan M."/>
            <person name="Riley R."/>
            <person name="Champramary S."/>
            <person name="Plett K.L."/>
            <person name="Tsai I.J."/>
            <person name="Slot J."/>
            <person name="Sipos G."/>
            <person name="Plett J."/>
            <person name="Nagy L.G."/>
            <person name="Grigoriev I.V."/>
        </authorList>
    </citation>
    <scope>NUCLEOTIDE SEQUENCE</scope>
    <source>
        <strain evidence="2">HWK02</strain>
    </source>
</reference>
<keyword evidence="3" id="KW-1185">Reference proteome</keyword>
<gene>
    <name evidence="2" type="ORF">EDD18DRAFT_1214926</name>
</gene>
<organism evidence="2 3">
    <name type="scientific">Armillaria luteobubalina</name>
    <dbReference type="NCBI Taxonomy" id="153913"/>
    <lineage>
        <taxon>Eukaryota</taxon>
        <taxon>Fungi</taxon>
        <taxon>Dikarya</taxon>
        <taxon>Basidiomycota</taxon>
        <taxon>Agaricomycotina</taxon>
        <taxon>Agaricomycetes</taxon>
        <taxon>Agaricomycetidae</taxon>
        <taxon>Agaricales</taxon>
        <taxon>Marasmiineae</taxon>
        <taxon>Physalacriaceae</taxon>
        <taxon>Armillaria</taxon>
    </lineage>
</organism>
<dbReference type="Proteomes" id="UP001175228">
    <property type="component" value="Unassembled WGS sequence"/>
</dbReference>
<protein>
    <recommendedName>
        <fullName evidence="4">Secreted protein</fullName>
    </recommendedName>
</protein>
<evidence type="ECO:0000313" key="2">
    <source>
        <dbReference type="EMBL" id="KAK0476542.1"/>
    </source>
</evidence>
<dbReference type="AlphaFoldDB" id="A0AA39P2U8"/>
<keyword evidence="1" id="KW-0732">Signal</keyword>
<evidence type="ECO:0000313" key="3">
    <source>
        <dbReference type="Proteomes" id="UP001175228"/>
    </source>
</evidence>
<feature type="chain" id="PRO_5041356229" description="Secreted protein" evidence="1">
    <location>
        <begin position="23"/>
        <end position="75"/>
    </location>
</feature>
<sequence length="75" mass="8283">MQSTAMVFHWCLLLQREHSTLTGWPVVESTKTASATNTSCKMNSTTPPNRNFGIIQTQLRLQSLAVAISSSQLCQ</sequence>
<name>A0AA39P2U8_9AGAR</name>
<dbReference type="EMBL" id="JAUEPU010000129">
    <property type="protein sequence ID" value="KAK0476542.1"/>
    <property type="molecule type" value="Genomic_DNA"/>
</dbReference>